<evidence type="ECO:0008006" key="3">
    <source>
        <dbReference type="Google" id="ProtNLM"/>
    </source>
</evidence>
<name>A0A242M9H5_CABSO</name>
<dbReference type="AlphaFoldDB" id="A0A242M9H5"/>
<evidence type="ECO:0000313" key="2">
    <source>
        <dbReference type="Proteomes" id="UP000195221"/>
    </source>
</evidence>
<accession>A0A242M9H5</accession>
<dbReference type="EMBL" id="NBTZ01000146">
    <property type="protein sequence ID" value="OTP67817.1"/>
    <property type="molecule type" value="Genomic_DNA"/>
</dbReference>
<sequence length="40" mass="4714">MLQYIAADIFDLLHWKAAEATQFCFERLLPGWPYVWDVGV</sequence>
<comment type="caution">
    <text evidence="1">The sequence shown here is derived from an EMBL/GenBank/DDBJ whole genome shotgun (WGS) entry which is preliminary data.</text>
</comment>
<organism evidence="1 2">
    <name type="scientific">Caballeronia sordidicola</name>
    <name type="common">Burkholderia sordidicola</name>
    <dbReference type="NCBI Taxonomy" id="196367"/>
    <lineage>
        <taxon>Bacteria</taxon>
        <taxon>Pseudomonadati</taxon>
        <taxon>Pseudomonadota</taxon>
        <taxon>Betaproteobacteria</taxon>
        <taxon>Burkholderiales</taxon>
        <taxon>Burkholderiaceae</taxon>
        <taxon>Caballeronia</taxon>
    </lineage>
</organism>
<proteinExistence type="predicted"/>
<gene>
    <name evidence="1" type="ORF">PAMC26577_35610</name>
</gene>
<reference evidence="1 2" key="1">
    <citation type="submission" date="2017-03" db="EMBL/GenBank/DDBJ databases">
        <title>Genome analysis of strain PAMC 26577.</title>
        <authorList>
            <person name="Oh H.-M."/>
            <person name="Yang J.-A."/>
        </authorList>
    </citation>
    <scope>NUCLEOTIDE SEQUENCE [LARGE SCALE GENOMIC DNA]</scope>
    <source>
        <strain evidence="1 2">PAMC 26577</strain>
    </source>
</reference>
<protein>
    <recommendedName>
        <fullName evidence="3">Mobile element protein</fullName>
    </recommendedName>
</protein>
<evidence type="ECO:0000313" key="1">
    <source>
        <dbReference type="EMBL" id="OTP67817.1"/>
    </source>
</evidence>
<dbReference type="Proteomes" id="UP000195221">
    <property type="component" value="Unassembled WGS sequence"/>
</dbReference>